<keyword evidence="3" id="KW-1133">Transmembrane helix</keyword>
<sequence>MVVNRKTTNVPAPASRANSTSQLPRVKGKTPSTSPRIPDVSSPLANGGGDENMEQHDGVPENDIVDTSVKRGHKSKLKSKQKKGRKKLSRRGSGIVDLIWRIFLLWFTIYTISVCPQDTQLESPICRGLSAYHRLVIEPYILPPIKMAFAHPNVAPYVEKAKPYADSAIDIAVPVASRTLYEWNTRVVPQWNKRVVPLWRRHALPYIQKLDTRTTPYRTLVAEKYEHVGQYVRPVTPYIQQTAFTLQRVQQKTRPYVILAAHKTYDGYQRIAPYARPVWDQLKGFLLRRTAIIAETRRQYVDPHVQTIWEHVKELSSGKQTAPAPAAVQDTVPSRVSKAAKGATSAVSSLTPVPTSSMEAIVIASDAAYATASPMILGTVADSETLSSPAMSTSPTSNSVEVAGYVVSAVSGVPNSIDHIASSIYAAVSVSVSSVSSEISSLAVSSASLLASAAAESAYASATETLSSASSAASSVSARLSSIASSVGDGASVVYSQASSNVVNDVTTVTDQIVSTVQAAPSAVSSGIASVANQIKSNIPSAISAQDEDAEVDLDAFYAELGIEDIVTEGSTSTPGDVLPPVKTESDEEKAERQRLRAAQMADKRKDIMSRHTKWEEQLTAEIEVNKKALRKALITLRKAAAAELKESREIHAEIEGLVEEAEKLLKGADKYLQTLVKEGRTEDEKRTLWERVVDKVDQKFTERIGQTEAVVNGLYMQSVDAELVEVRKVADAVRDVADRGQADLGMDYAYLDDVTYNDWQRYHDLLRKSDNFTVLAHSIQDGTDPSPPINPVLKAIADLEGEVRDVVLGFETRLRRVKRNGERALGGGVQEIEDDDESTSILPIEDENKIQTPADVNVPQVVIGRTKEEILDALDRVAEQEGQATLSSQATAEASDPEQVALNLADDAAGETVLEPSQLTRNGFHEEL</sequence>
<evidence type="ECO:0000256" key="3">
    <source>
        <dbReference type="SAM" id="Phobius"/>
    </source>
</evidence>
<dbReference type="STRING" id="742152.A0A2H3K2S1"/>
<proteinExistence type="predicted"/>
<feature type="coiled-coil region" evidence="1">
    <location>
        <begin position="645"/>
        <end position="679"/>
    </location>
</feature>
<accession>A0A2H3K2S1</accession>
<feature type="region of interest" description="Disordered" evidence="2">
    <location>
        <begin position="569"/>
        <end position="590"/>
    </location>
</feature>
<evidence type="ECO:0008006" key="6">
    <source>
        <dbReference type="Google" id="ProtNLM"/>
    </source>
</evidence>
<dbReference type="EMBL" id="KB468157">
    <property type="protein sequence ID" value="PCH44428.1"/>
    <property type="molecule type" value="Genomic_DNA"/>
</dbReference>
<gene>
    <name evidence="4" type="ORF">WOLCODRAFT_139004</name>
</gene>
<evidence type="ECO:0000313" key="4">
    <source>
        <dbReference type="EMBL" id="PCH44428.1"/>
    </source>
</evidence>
<feature type="transmembrane region" description="Helical" evidence="3">
    <location>
        <begin position="92"/>
        <end position="112"/>
    </location>
</feature>
<keyword evidence="3" id="KW-0812">Transmembrane</keyword>
<reference evidence="4 5" key="1">
    <citation type="journal article" date="2012" name="Science">
        <title>The Paleozoic origin of enzymatic lignin decomposition reconstructed from 31 fungal genomes.</title>
        <authorList>
            <person name="Floudas D."/>
            <person name="Binder M."/>
            <person name="Riley R."/>
            <person name="Barry K."/>
            <person name="Blanchette R.A."/>
            <person name="Henrissat B."/>
            <person name="Martinez A.T."/>
            <person name="Otillar R."/>
            <person name="Spatafora J.W."/>
            <person name="Yadav J.S."/>
            <person name="Aerts A."/>
            <person name="Benoit I."/>
            <person name="Boyd A."/>
            <person name="Carlson A."/>
            <person name="Copeland A."/>
            <person name="Coutinho P.M."/>
            <person name="de Vries R.P."/>
            <person name="Ferreira P."/>
            <person name="Findley K."/>
            <person name="Foster B."/>
            <person name="Gaskell J."/>
            <person name="Glotzer D."/>
            <person name="Gorecki P."/>
            <person name="Heitman J."/>
            <person name="Hesse C."/>
            <person name="Hori C."/>
            <person name="Igarashi K."/>
            <person name="Jurgens J.A."/>
            <person name="Kallen N."/>
            <person name="Kersten P."/>
            <person name="Kohler A."/>
            <person name="Kuees U."/>
            <person name="Kumar T.K.A."/>
            <person name="Kuo A."/>
            <person name="LaButti K."/>
            <person name="Larrondo L.F."/>
            <person name="Lindquist E."/>
            <person name="Ling A."/>
            <person name="Lombard V."/>
            <person name="Lucas S."/>
            <person name="Lundell T."/>
            <person name="Martin R."/>
            <person name="McLaughlin D.J."/>
            <person name="Morgenstern I."/>
            <person name="Morin E."/>
            <person name="Murat C."/>
            <person name="Nagy L.G."/>
            <person name="Nolan M."/>
            <person name="Ohm R.A."/>
            <person name="Patyshakuliyeva A."/>
            <person name="Rokas A."/>
            <person name="Ruiz-Duenas F.J."/>
            <person name="Sabat G."/>
            <person name="Salamov A."/>
            <person name="Samejima M."/>
            <person name="Schmutz J."/>
            <person name="Slot J.C."/>
            <person name="St John F."/>
            <person name="Stenlid J."/>
            <person name="Sun H."/>
            <person name="Sun S."/>
            <person name="Syed K."/>
            <person name="Tsang A."/>
            <person name="Wiebenga A."/>
            <person name="Young D."/>
            <person name="Pisabarro A."/>
            <person name="Eastwood D.C."/>
            <person name="Martin F."/>
            <person name="Cullen D."/>
            <person name="Grigoriev I.V."/>
            <person name="Hibbett D.S."/>
        </authorList>
    </citation>
    <scope>NUCLEOTIDE SEQUENCE [LARGE SCALE GENOMIC DNA]</scope>
    <source>
        <strain evidence="4 5">MD-104</strain>
    </source>
</reference>
<keyword evidence="3" id="KW-0472">Membrane</keyword>
<feature type="compositionally biased region" description="Basic residues" evidence="2">
    <location>
        <begin position="70"/>
        <end position="88"/>
    </location>
</feature>
<dbReference type="Proteomes" id="UP000218811">
    <property type="component" value="Unassembled WGS sequence"/>
</dbReference>
<feature type="compositionally biased region" description="Polar residues" evidence="2">
    <location>
        <begin position="1"/>
        <end position="23"/>
    </location>
</feature>
<name>A0A2H3K2S1_WOLCO</name>
<evidence type="ECO:0000313" key="5">
    <source>
        <dbReference type="Proteomes" id="UP000218811"/>
    </source>
</evidence>
<organism evidence="4 5">
    <name type="scientific">Wolfiporia cocos (strain MD-104)</name>
    <name type="common">Brown rot fungus</name>
    <dbReference type="NCBI Taxonomy" id="742152"/>
    <lineage>
        <taxon>Eukaryota</taxon>
        <taxon>Fungi</taxon>
        <taxon>Dikarya</taxon>
        <taxon>Basidiomycota</taxon>
        <taxon>Agaricomycotina</taxon>
        <taxon>Agaricomycetes</taxon>
        <taxon>Polyporales</taxon>
        <taxon>Phaeolaceae</taxon>
        <taxon>Wolfiporia</taxon>
    </lineage>
</organism>
<evidence type="ECO:0000256" key="2">
    <source>
        <dbReference type="SAM" id="MobiDB-lite"/>
    </source>
</evidence>
<dbReference type="OMA" id="LWFTIYT"/>
<protein>
    <recommendedName>
        <fullName evidence="6">Transcription factor hoxa13</fullName>
    </recommendedName>
</protein>
<feature type="region of interest" description="Disordered" evidence="2">
    <location>
        <begin position="1"/>
        <end position="88"/>
    </location>
</feature>
<evidence type="ECO:0000256" key="1">
    <source>
        <dbReference type="SAM" id="Coils"/>
    </source>
</evidence>
<keyword evidence="5" id="KW-1185">Reference proteome</keyword>
<keyword evidence="1" id="KW-0175">Coiled coil</keyword>
<dbReference type="AlphaFoldDB" id="A0A2H3K2S1"/>
<dbReference type="OrthoDB" id="3260408at2759"/>